<dbReference type="Gene3D" id="2.70.70.10">
    <property type="entry name" value="Glucose Permease (Domain IIA)"/>
    <property type="match status" value="1"/>
</dbReference>
<protein>
    <submittedName>
        <fullName evidence="3">M23 family metallopeptidase</fullName>
    </submittedName>
</protein>
<gene>
    <name evidence="3" type="ORF">NDK47_07355</name>
</gene>
<organism evidence="3 4">
    <name type="scientific">Brevibacillus ruminantium</name>
    <dbReference type="NCBI Taxonomy" id="2950604"/>
    <lineage>
        <taxon>Bacteria</taxon>
        <taxon>Bacillati</taxon>
        <taxon>Bacillota</taxon>
        <taxon>Bacilli</taxon>
        <taxon>Bacillales</taxon>
        <taxon>Paenibacillaceae</taxon>
        <taxon>Brevibacillus</taxon>
    </lineage>
</organism>
<feature type="domain" description="M23ase beta-sheet core" evidence="2">
    <location>
        <begin position="68"/>
        <end position="163"/>
    </location>
</feature>
<evidence type="ECO:0000313" key="4">
    <source>
        <dbReference type="Proteomes" id="UP001056500"/>
    </source>
</evidence>
<dbReference type="InterPro" id="IPR011055">
    <property type="entry name" value="Dup_hybrid_motif"/>
</dbReference>
<dbReference type="PANTHER" id="PTHR21666">
    <property type="entry name" value="PEPTIDASE-RELATED"/>
    <property type="match status" value="1"/>
</dbReference>
<dbReference type="Proteomes" id="UP001056500">
    <property type="component" value="Chromosome"/>
</dbReference>
<reference evidence="3" key="1">
    <citation type="submission" date="2022-06" db="EMBL/GenBank/DDBJ databases">
        <title>Genome sequencing of Brevibacillus sp. BB3-R1.</title>
        <authorList>
            <person name="Heo J."/>
            <person name="Lee D."/>
            <person name="Won M."/>
            <person name="Han B.-H."/>
            <person name="Hong S.-B."/>
            <person name="Kwon S.-W."/>
        </authorList>
    </citation>
    <scope>NUCLEOTIDE SEQUENCE</scope>
    <source>
        <strain evidence="3">BB3-R1</strain>
    </source>
</reference>
<dbReference type="PANTHER" id="PTHR21666:SF290">
    <property type="entry name" value="PEPTIDASE M23 DOMAIN PROTEIN"/>
    <property type="match status" value="1"/>
</dbReference>
<dbReference type="SUPFAM" id="SSF51261">
    <property type="entry name" value="Duplicated hybrid motif"/>
    <property type="match status" value="1"/>
</dbReference>
<evidence type="ECO:0000259" key="2">
    <source>
        <dbReference type="Pfam" id="PF01551"/>
    </source>
</evidence>
<dbReference type="InterPro" id="IPR050570">
    <property type="entry name" value="Cell_wall_metabolism_enzyme"/>
</dbReference>
<dbReference type="Pfam" id="PF01551">
    <property type="entry name" value="Peptidase_M23"/>
    <property type="match status" value="1"/>
</dbReference>
<keyword evidence="4" id="KW-1185">Reference proteome</keyword>
<sequence length="280" mass="31766">MRKLKIGLAAVVLSLGMTGIVSAEELKPLGDPDNIYKNYGWTWPTSGTGSRTISSKYGVPRKGERNPYHVGIDISVKQKPVYAVADGKVVKSGEFRDGTQVIIIAHDDTAIDGTPLYTRYLHLEENSLLVRKNDTVYEGDKIATSGNTGGVPYHLHFDINEAESEYPIFNDRKEETINPAYFWPRFIDSFTLSSSNDVEENEICHEPEDFDNPDFFFDQILIDYVGEKEFDNWFDSLDVSDRTVTKLKSDFNISDDEVEKIFEIAEEKAKEKAKKKKKSQ</sequence>
<proteinExistence type="predicted"/>
<accession>A0ABY4WIX5</accession>
<dbReference type="InterPro" id="IPR016047">
    <property type="entry name" value="M23ase_b-sheet_dom"/>
</dbReference>
<evidence type="ECO:0000313" key="3">
    <source>
        <dbReference type="EMBL" id="USG67100.1"/>
    </source>
</evidence>
<dbReference type="EMBL" id="CP098755">
    <property type="protein sequence ID" value="USG67100.1"/>
    <property type="molecule type" value="Genomic_DNA"/>
</dbReference>
<dbReference type="CDD" id="cd12797">
    <property type="entry name" value="M23_peptidase"/>
    <property type="match status" value="1"/>
</dbReference>
<name>A0ABY4WIX5_9BACL</name>
<dbReference type="RefSeq" id="WP_251874203.1">
    <property type="nucleotide sequence ID" value="NZ_CP098755.1"/>
</dbReference>
<feature type="signal peptide" evidence="1">
    <location>
        <begin position="1"/>
        <end position="23"/>
    </location>
</feature>
<evidence type="ECO:0000256" key="1">
    <source>
        <dbReference type="SAM" id="SignalP"/>
    </source>
</evidence>
<keyword evidence="1" id="KW-0732">Signal</keyword>
<feature type="chain" id="PRO_5045267814" evidence="1">
    <location>
        <begin position="24"/>
        <end position="280"/>
    </location>
</feature>